<dbReference type="Gene3D" id="3.10.450.50">
    <property type="match status" value="1"/>
</dbReference>
<dbReference type="InterPro" id="IPR032710">
    <property type="entry name" value="NTF2-like_dom_sf"/>
</dbReference>
<name>A0AAW1Q4C1_9CHLO</name>
<organism evidence="1 2">
    <name type="scientific">[Myrmecia] bisecta</name>
    <dbReference type="NCBI Taxonomy" id="41462"/>
    <lineage>
        <taxon>Eukaryota</taxon>
        <taxon>Viridiplantae</taxon>
        <taxon>Chlorophyta</taxon>
        <taxon>core chlorophytes</taxon>
        <taxon>Trebouxiophyceae</taxon>
        <taxon>Trebouxiales</taxon>
        <taxon>Trebouxiaceae</taxon>
        <taxon>Myrmecia</taxon>
    </lineage>
</organism>
<comment type="caution">
    <text evidence="1">The sequence shown here is derived from an EMBL/GenBank/DDBJ whole genome shotgun (WGS) entry which is preliminary data.</text>
</comment>
<proteinExistence type="predicted"/>
<dbReference type="SUPFAM" id="SSF54427">
    <property type="entry name" value="NTF2-like"/>
    <property type="match status" value="1"/>
</dbReference>
<dbReference type="EMBL" id="JALJOR010000006">
    <property type="protein sequence ID" value="KAK9815232.1"/>
    <property type="molecule type" value="Genomic_DNA"/>
</dbReference>
<sequence>MAAALGGQLLFNVSQPAVSSSGRESGSGKLEVQAFKFMKQLGLKKPAFLPDFGKDKRVALLDRFYTNADEATYNELLADDFELVSVGKKTETYNKQQWKDLLLKYTLPAIPDFNFTHATDGSKDDEGYCIVTVQATGHHTGKPFELPGLPPIPASNKRFALAEEKIKVKVEDGQIKQMVILPVKNAGPLALYKALGGKVPSSNAA</sequence>
<dbReference type="AlphaFoldDB" id="A0AAW1Q4C1"/>
<protein>
    <submittedName>
        <fullName evidence="1">Uncharacterized protein</fullName>
    </submittedName>
</protein>
<evidence type="ECO:0000313" key="2">
    <source>
        <dbReference type="Proteomes" id="UP001489004"/>
    </source>
</evidence>
<dbReference type="Proteomes" id="UP001489004">
    <property type="component" value="Unassembled WGS sequence"/>
</dbReference>
<reference evidence="1 2" key="1">
    <citation type="journal article" date="2024" name="Nat. Commun.">
        <title>Phylogenomics reveals the evolutionary origins of lichenization in chlorophyte algae.</title>
        <authorList>
            <person name="Puginier C."/>
            <person name="Libourel C."/>
            <person name="Otte J."/>
            <person name="Skaloud P."/>
            <person name="Haon M."/>
            <person name="Grisel S."/>
            <person name="Petersen M."/>
            <person name="Berrin J.G."/>
            <person name="Delaux P.M."/>
            <person name="Dal Grande F."/>
            <person name="Keller J."/>
        </authorList>
    </citation>
    <scope>NUCLEOTIDE SEQUENCE [LARGE SCALE GENOMIC DNA]</scope>
    <source>
        <strain evidence="1 2">SAG 2043</strain>
    </source>
</reference>
<gene>
    <name evidence="1" type="ORF">WJX72_000391</name>
</gene>
<keyword evidence="2" id="KW-1185">Reference proteome</keyword>
<accession>A0AAW1Q4C1</accession>
<evidence type="ECO:0000313" key="1">
    <source>
        <dbReference type="EMBL" id="KAK9815232.1"/>
    </source>
</evidence>